<dbReference type="AlphaFoldDB" id="A0A5P1X441"/>
<organism evidence="1 2">
    <name type="scientific">Paucilactobacillus nenjiangensis</name>
    <dbReference type="NCBI Taxonomy" id="1296540"/>
    <lineage>
        <taxon>Bacteria</taxon>
        <taxon>Bacillati</taxon>
        <taxon>Bacillota</taxon>
        <taxon>Bacilli</taxon>
        <taxon>Lactobacillales</taxon>
        <taxon>Lactobacillaceae</taxon>
        <taxon>Paucilactobacillus</taxon>
    </lineage>
</organism>
<dbReference type="RefSeq" id="WP_150203997.1">
    <property type="nucleotide sequence ID" value="NZ_CAUQTN010000016.1"/>
</dbReference>
<dbReference type="InterPro" id="IPR037481">
    <property type="entry name" value="LacX"/>
</dbReference>
<name>A0A5P1X441_9LACO</name>
<dbReference type="GO" id="GO:0005975">
    <property type="term" value="P:carbohydrate metabolic process"/>
    <property type="evidence" value="ECO:0007669"/>
    <property type="project" value="InterPro"/>
</dbReference>
<reference evidence="1 2" key="1">
    <citation type="submission" date="2019-09" db="EMBL/GenBank/DDBJ databases">
        <title>Complete Genome Sequence of Lactobacillus nenjiangensis SH-Y15, isolated from sauerkraut.</title>
        <authorList>
            <person name="Yang H."/>
        </authorList>
    </citation>
    <scope>NUCLEOTIDE SEQUENCE [LARGE SCALE GENOMIC DNA]</scope>
    <source>
        <strain evidence="1 2">SH-Y15</strain>
    </source>
</reference>
<evidence type="ECO:0000313" key="1">
    <source>
        <dbReference type="EMBL" id="QER67429.1"/>
    </source>
</evidence>
<proteinExistence type="predicted"/>
<dbReference type="KEGG" id="lnn:F0161_05880"/>
<sequence>MITLDNGNLTVKIDEQGAQLKSIFCPETQIEYMWQADPKFWGRTSPVLFPIVGRLKDNKYTYRNEPFEMGQHGFARDSQFDVLEHKDTYAVFQLKSSRKTLSVYPFYFELKVTYELTDDNELTVNFVVSNDSESEMLYSVGAHPGFNVPLAAGDTFETTTVSVEPNQKFQQIPLVGPFNDAKHPKTLNFEQPLTLDHELFDQDALILDLENQPVQFKIQGAHSEHGINVNVANAPYTGIWSPYPTQSPFVCIEPWWGIADSVDSNQRLENKMAINKLAPEASAEHGYSISLF</sequence>
<dbReference type="CDD" id="cd09024">
    <property type="entry name" value="Aldose_epim_lacX"/>
    <property type="match status" value="1"/>
</dbReference>
<protein>
    <submittedName>
        <fullName evidence="1">Aldose 1-epimerase family protein</fullName>
    </submittedName>
</protein>
<dbReference type="PANTHER" id="PTHR11122:SF13">
    <property type="entry name" value="GLUCOSE-6-PHOSPHATE 1-EPIMERASE"/>
    <property type="match status" value="1"/>
</dbReference>
<dbReference type="OrthoDB" id="9795355at2"/>
<accession>A0A5P1X441</accession>
<dbReference type="GO" id="GO:0016853">
    <property type="term" value="F:isomerase activity"/>
    <property type="evidence" value="ECO:0007669"/>
    <property type="project" value="InterPro"/>
</dbReference>
<dbReference type="InterPro" id="IPR014718">
    <property type="entry name" value="GH-type_carb-bd"/>
</dbReference>
<dbReference type="GO" id="GO:0030246">
    <property type="term" value="F:carbohydrate binding"/>
    <property type="evidence" value="ECO:0007669"/>
    <property type="project" value="InterPro"/>
</dbReference>
<evidence type="ECO:0000313" key="2">
    <source>
        <dbReference type="Proteomes" id="UP000325295"/>
    </source>
</evidence>
<dbReference type="Pfam" id="PF01263">
    <property type="entry name" value="Aldose_epim"/>
    <property type="match status" value="1"/>
</dbReference>
<dbReference type="SUPFAM" id="SSF74650">
    <property type="entry name" value="Galactose mutarotase-like"/>
    <property type="match status" value="1"/>
</dbReference>
<dbReference type="EMBL" id="CP043939">
    <property type="protein sequence ID" value="QER67429.1"/>
    <property type="molecule type" value="Genomic_DNA"/>
</dbReference>
<dbReference type="InterPro" id="IPR008183">
    <property type="entry name" value="Aldose_1/G6P_1-epimerase"/>
</dbReference>
<dbReference type="PANTHER" id="PTHR11122">
    <property type="entry name" value="APOSPORY-ASSOCIATED PROTEIN C-RELATED"/>
    <property type="match status" value="1"/>
</dbReference>
<dbReference type="Proteomes" id="UP000325295">
    <property type="component" value="Chromosome"/>
</dbReference>
<dbReference type="InterPro" id="IPR011013">
    <property type="entry name" value="Gal_mutarotase_sf_dom"/>
</dbReference>
<gene>
    <name evidence="1" type="ORF">F0161_05880</name>
</gene>
<dbReference type="Gene3D" id="2.70.98.10">
    <property type="match status" value="1"/>
</dbReference>
<keyword evidence="2" id="KW-1185">Reference proteome</keyword>